<dbReference type="Proteomes" id="UP000053477">
    <property type="component" value="Unassembled WGS sequence"/>
</dbReference>
<organism evidence="2 3">
    <name type="scientific">Schizopora paradoxa</name>
    <dbReference type="NCBI Taxonomy" id="27342"/>
    <lineage>
        <taxon>Eukaryota</taxon>
        <taxon>Fungi</taxon>
        <taxon>Dikarya</taxon>
        <taxon>Basidiomycota</taxon>
        <taxon>Agaricomycotina</taxon>
        <taxon>Agaricomycetes</taxon>
        <taxon>Hymenochaetales</taxon>
        <taxon>Schizoporaceae</taxon>
        <taxon>Schizopora</taxon>
    </lineage>
</organism>
<evidence type="ECO:0000313" key="2">
    <source>
        <dbReference type="EMBL" id="KLO10793.1"/>
    </source>
</evidence>
<gene>
    <name evidence="2" type="ORF">SCHPADRAFT_503070</name>
</gene>
<proteinExistence type="predicted"/>
<evidence type="ECO:0000256" key="1">
    <source>
        <dbReference type="SAM" id="MobiDB-lite"/>
    </source>
</evidence>
<name>A0A0H2RMV9_9AGAM</name>
<feature type="region of interest" description="Disordered" evidence="1">
    <location>
        <begin position="89"/>
        <end position="120"/>
    </location>
</feature>
<keyword evidence="3" id="KW-1185">Reference proteome</keyword>
<dbReference type="EMBL" id="KQ086017">
    <property type="protein sequence ID" value="KLO10793.1"/>
    <property type="molecule type" value="Genomic_DNA"/>
</dbReference>
<evidence type="ECO:0000313" key="3">
    <source>
        <dbReference type="Proteomes" id="UP000053477"/>
    </source>
</evidence>
<sequence>METTLSLPANNATLTRKGVPSVSLKGVGAKIRKEWYQGLVATGSAAYIRKDKKDEILEKIHKTDPWYGLEALTNWIGAQRSRARKKEALKGHRSVLAGPAESSDALSSPLAEDTENVDDPLQSNFEENSAVIDGFHAILDRIPLGDDKVLQELAAQCHMDMKILVQYHALRLSSNSKMTDLVSQDVIVPGE</sequence>
<protein>
    <submittedName>
        <fullName evidence="2">Uncharacterized protein</fullName>
    </submittedName>
</protein>
<reference evidence="2 3" key="1">
    <citation type="submission" date="2015-04" db="EMBL/GenBank/DDBJ databases">
        <title>Complete genome sequence of Schizopora paradoxa KUC8140, a cosmopolitan wood degrader in East Asia.</title>
        <authorList>
            <consortium name="DOE Joint Genome Institute"/>
            <person name="Min B."/>
            <person name="Park H."/>
            <person name="Jang Y."/>
            <person name="Kim J.-J."/>
            <person name="Kim K.H."/>
            <person name="Pangilinan J."/>
            <person name="Lipzen A."/>
            <person name="Riley R."/>
            <person name="Grigoriev I.V."/>
            <person name="Spatafora J.W."/>
            <person name="Choi I.-G."/>
        </authorList>
    </citation>
    <scope>NUCLEOTIDE SEQUENCE [LARGE SCALE GENOMIC DNA]</scope>
    <source>
        <strain evidence="2 3">KUC8140</strain>
    </source>
</reference>
<dbReference type="AlphaFoldDB" id="A0A0H2RMV9"/>
<accession>A0A0H2RMV9</accession>
<dbReference type="InParanoid" id="A0A0H2RMV9"/>